<dbReference type="Proteomes" id="UP001430848">
    <property type="component" value="Unassembled WGS sequence"/>
</dbReference>
<proteinExistence type="predicted"/>
<keyword evidence="2" id="KW-1185">Reference proteome</keyword>
<comment type="caution">
    <text evidence="1">The sequence shown here is derived from an EMBL/GenBank/DDBJ whole genome shotgun (WGS) entry which is preliminary data.</text>
</comment>
<protein>
    <recommendedName>
        <fullName evidence="3">F-box domain-containing protein</fullName>
    </recommendedName>
</protein>
<evidence type="ECO:0000313" key="1">
    <source>
        <dbReference type="EMBL" id="KAK7734815.1"/>
    </source>
</evidence>
<sequence>MWANIFRHVSSLPGQSLTPLAVVCRGWQREIEPLTFSDIVVRPTDDDIAILRRVLADSRRSSILSKITFFGPSGAEALQQIDGSGNQNPISMKICDFFTCLGSPAREHPYPPLTLTFAGWDDPRAPVNTLQDSDLVAQSLGAHHPSQCRVKHIVLTLERQLWASTMFADMVRFCSPELKKIDLGLIAADSEEAEYNTSFMRSLQRSLRNTNLEELNALYPSSVLHQESHSFSYRYLVASFVHISRDLRVFKVQDLAADMFYALAHRVEWPNLHTLEIHSSTLGGTATTFFQDDYLKNAVTLVTTVSKAVSRMKNLQRLVLKQRLWLYYDDIWDLECWAWLDMDFKVNVPQRRIEATTARLSIRGVEPEDEATEAWNTAVAKERGIPLTCRVGWNAHQKNERIRRIMKGGW</sequence>
<reference evidence="1 2" key="1">
    <citation type="submission" date="2024-02" db="EMBL/GenBank/DDBJ databases">
        <title>De novo assembly and annotation of 12 fungi associated with fruit tree decline syndrome in Ontario, Canada.</title>
        <authorList>
            <person name="Sulman M."/>
            <person name="Ellouze W."/>
            <person name="Ilyukhin E."/>
        </authorList>
    </citation>
    <scope>NUCLEOTIDE SEQUENCE [LARGE SCALE GENOMIC DNA]</scope>
    <source>
        <strain evidence="1 2">M169</strain>
    </source>
</reference>
<accession>A0ABR1PEZ1</accession>
<evidence type="ECO:0008006" key="3">
    <source>
        <dbReference type="Google" id="ProtNLM"/>
    </source>
</evidence>
<organism evidence="1 2">
    <name type="scientific">Diaporthe eres</name>
    <name type="common">Phomopsis oblonga</name>
    <dbReference type="NCBI Taxonomy" id="83184"/>
    <lineage>
        <taxon>Eukaryota</taxon>
        <taxon>Fungi</taxon>
        <taxon>Dikarya</taxon>
        <taxon>Ascomycota</taxon>
        <taxon>Pezizomycotina</taxon>
        <taxon>Sordariomycetes</taxon>
        <taxon>Sordariomycetidae</taxon>
        <taxon>Diaporthales</taxon>
        <taxon>Diaporthaceae</taxon>
        <taxon>Diaporthe</taxon>
        <taxon>Diaporthe eres species complex</taxon>
    </lineage>
</organism>
<name>A0ABR1PEZ1_DIAER</name>
<evidence type="ECO:0000313" key="2">
    <source>
        <dbReference type="Proteomes" id="UP001430848"/>
    </source>
</evidence>
<gene>
    <name evidence="1" type="ORF">SLS63_004235</name>
</gene>
<dbReference type="EMBL" id="JAKNSF020000015">
    <property type="protein sequence ID" value="KAK7734815.1"/>
    <property type="molecule type" value="Genomic_DNA"/>
</dbReference>